<comment type="cofactor">
    <cofactor evidence="1">
        <name>pyridoxal 5'-phosphate</name>
        <dbReference type="ChEBI" id="CHEBI:597326"/>
    </cofactor>
</comment>
<evidence type="ECO:0000256" key="5">
    <source>
        <dbReference type="ARBA" id="ARBA00037974"/>
    </source>
</evidence>
<dbReference type="EC" id="4.4.1.13" evidence="2"/>
<dbReference type="InterPro" id="IPR015424">
    <property type="entry name" value="PyrdxlP-dep_Trfase"/>
</dbReference>
<dbReference type="InterPro" id="IPR004839">
    <property type="entry name" value="Aminotransferase_I/II_large"/>
</dbReference>
<accession>A0A0C7G7S9</accession>
<name>A0A0C7G7S9_PARSO</name>
<dbReference type="OrthoDB" id="9802872at2"/>
<dbReference type="InterPro" id="IPR015422">
    <property type="entry name" value="PyrdxlP-dep_Trfase_small"/>
</dbReference>
<organism evidence="7 8">
    <name type="scientific">Paraclostridium sordellii</name>
    <name type="common">Clostridium sordellii</name>
    <dbReference type="NCBI Taxonomy" id="1505"/>
    <lineage>
        <taxon>Bacteria</taxon>
        <taxon>Bacillati</taxon>
        <taxon>Bacillota</taxon>
        <taxon>Clostridia</taxon>
        <taxon>Peptostreptococcales</taxon>
        <taxon>Peptostreptococcaceae</taxon>
        <taxon>Paraclostridium</taxon>
    </lineage>
</organism>
<dbReference type="InterPro" id="IPR015421">
    <property type="entry name" value="PyrdxlP-dep_Trfase_major"/>
</dbReference>
<keyword evidence="3" id="KW-0663">Pyridoxal phosphate</keyword>
<evidence type="ECO:0000256" key="4">
    <source>
        <dbReference type="ARBA" id="ARBA00023239"/>
    </source>
</evidence>
<dbReference type="PANTHER" id="PTHR43525:SF1">
    <property type="entry name" value="PROTEIN MALY"/>
    <property type="match status" value="1"/>
</dbReference>
<gene>
    <name evidence="7" type="primary">patB2</name>
    <name evidence="7" type="ORF">R28058_16051</name>
</gene>
<dbReference type="NCBIfam" id="TIGR04350">
    <property type="entry name" value="C_S_lyase_PatB"/>
    <property type="match status" value="1"/>
</dbReference>
<dbReference type="PANTHER" id="PTHR43525">
    <property type="entry name" value="PROTEIN MALY"/>
    <property type="match status" value="1"/>
</dbReference>
<dbReference type="SUPFAM" id="SSF53383">
    <property type="entry name" value="PLP-dependent transferases"/>
    <property type="match status" value="1"/>
</dbReference>
<dbReference type="Gene3D" id="3.90.1150.10">
    <property type="entry name" value="Aspartate Aminotransferase, domain 1"/>
    <property type="match status" value="1"/>
</dbReference>
<keyword evidence="4 7" id="KW-0456">Lyase</keyword>
<dbReference type="Proteomes" id="UP000049127">
    <property type="component" value="Unassembled WGS sequence"/>
</dbReference>
<evidence type="ECO:0000259" key="6">
    <source>
        <dbReference type="Pfam" id="PF00155"/>
    </source>
</evidence>
<sequence length="391" mass="45026">MYNNMMNFDEGVNRINTNSVKYDKYKEDFNTDKDDIIPMWIADMDFKTCDEITKALQTKLITGNLGYDTVNGYYEAVEDWMKKRHGLKITKEDIVYTPGVVTAINFLLKILVKENDKVLVQSPVYHSFFRVLNENNCDIVQSELELNNNRYEINFEEFERQISTGVKVFILCNPHNPVGRVWEKEELERLVEICESYKVFIISDEIHSDLIFKGYKHNSLTTVSPYYKDNIVTLTAPSKTFNLAGLYTSNVIITNEKIRKKYKDLFSTAPNVLGAVALITAYTKGEKWLEELLVYIENNYNYVNDYISKNISKIKVTKQEGTFLTWLDCRELGLSNEDLDRFFIDKAKLALSSGAVFGNGGSGFMRMNIGCPLNTIKEALDRLKIAVEDIC</sequence>
<reference evidence="8" key="1">
    <citation type="submission" date="2015-01" db="EMBL/GenBank/DDBJ databases">
        <authorList>
            <person name="Aslett M.A."/>
            <person name="De Silva N."/>
        </authorList>
    </citation>
    <scope>NUCLEOTIDE SEQUENCE [LARGE SCALE GENOMIC DNA]</scope>
    <source>
        <strain evidence="8">R28058</strain>
    </source>
</reference>
<proteinExistence type="inferred from homology"/>
<evidence type="ECO:0000256" key="1">
    <source>
        <dbReference type="ARBA" id="ARBA00001933"/>
    </source>
</evidence>
<evidence type="ECO:0000256" key="3">
    <source>
        <dbReference type="ARBA" id="ARBA00022898"/>
    </source>
</evidence>
<dbReference type="CDD" id="cd00609">
    <property type="entry name" value="AAT_like"/>
    <property type="match status" value="1"/>
</dbReference>
<dbReference type="GO" id="GO:0030170">
    <property type="term" value="F:pyridoxal phosphate binding"/>
    <property type="evidence" value="ECO:0007669"/>
    <property type="project" value="InterPro"/>
</dbReference>
<dbReference type="GO" id="GO:0047804">
    <property type="term" value="F:cysteine-S-conjugate beta-lyase activity"/>
    <property type="evidence" value="ECO:0007669"/>
    <property type="project" value="UniProtKB-EC"/>
</dbReference>
<evidence type="ECO:0000256" key="2">
    <source>
        <dbReference type="ARBA" id="ARBA00012224"/>
    </source>
</evidence>
<dbReference type="EMBL" id="CEKZ01000003">
    <property type="protein sequence ID" value="CEQ03872.1"/>
    <property type="molecule type" value="Genomic_DNA"/>
</dbReference>
<feature type="domain" description="Aminotransferase class I/classII large" evidence="6">
    <location>
        <begin position="38"/>
        <end position="383"/>
    </location>
</feature>
<dbReference type="InterPro" id="IPR027619">
    <property type="entry name" value="C-S_lyase_PatB-like"/>
</dbReference>
<dbReference type="InterPro" id="IPR051798">
    <property type="entry name" value="Class-II_PLP-Dep_Aminotrans"/>
</dbReference>
<dbReference type="RefSeq" id="WP_055342032.1">
    <property type="nucleotide sequence ID" value="NZ_CDNI01000003.1"/>
</dbReference>
<protein>
    <recommendedName>
        <fullName evidence="2">cysteine-S-conjugate beta-lyase</fullName>
        <ecNumber evidence="2">4.4.1.13</ecNumber>
    </recommendedName>
</protein>
<evidence type="ECO:0000313" key="8">
    <source>
        <dbReference type="Proteomes" id="UP000049127"/>
    </source>
</evidence>
<comment type="similarity">
    <text evidence="5">Belongs to the class-II pyridoxal-phosphate-dependent aminotransferase family. MalY/PatB cystathionine beta-lyase subfamily.</text>
</comment>
<dbReference type="Gene3D" id="3.40.640.10">
    <property type="entry name" value="Type I PLP-dependent aspartate aminotransferase-like (Major domain)"/>
    <property type="match status" value="1"/>
</dbReference>
<evidence type="ECO:0000313" key="7">
    <source>
        <dbReference type="EMBL" id="CEQ03872.1"/>
    </source>
</evidence>
<dbReference type="Pfam" id="PF00155">
    <property type="entry name" value="Aminotran_1_2"/>
    <property type="match status" value="1"/>
</dbReference>
<dbReference type="AlphaFoldDB" id="A0A0C7G7S9"/>